<sequence>MDDGYAYRPVYVDVAAPETAADRLRWVPGVEAVAGEPHELRLGPLLVDASYDDCVTGERAHPHDFLQWPTVLECEAVPGAAPAEVTGAVAGLLRTPWDIGFKALAACDFEDELPENGGSARYPSPTAR</sequence>
<evidence type="ECO:0000313" key="2">
    <source>
        <dbReference type="Proteomes" id="UP000632849"/>
    </source>
</evidence>
<accession>A0A919BS42</accession>
<keyword evidence="2" id="KW-1185">Reference proteome</keyword>
<dbReference type="Proteomes" id="UP000632849">
    <property type="component" value="Unassembled WGS sequence"/>
</dbReference>
<protein>
    <submittedName>
        <fullName evidence="1">Uncharacterized protein</fullName>
    </submittedName>
</protein>
<dbReference type="AlphaFoldDB" id="A0A919BS42"/>
<name>A0A919BS42_STRFL</name>
<reference evidence="1" key="2">
    <citation type="submission" date="2020-09" db="EMBL/GenBank/DDBJ databases">
        <authorList>
            <person name="Sun Q."/>
            <person name="Ohkuma M."/>
        </authorList>
    </citation>
    <scope>NUCLEOTIDE SEQUENCE</scope>
    <source>
        <strain evidence="1">JCM 4122</strain>
    </source>
</reference>
<gene>
    <name evidence="1" type="ORF">GCM10017667_46240</name>
</gene>
<dbReference type="EMBL" id="BNBE01000002">
    <property type="protein sequence ID" value="GHG08870.1"/>
    <property type="molecule type" value="Genomic_DNA"/>
</dbReference>
<organism evidence="1 2">
    <name type="scientific">Streptomyces filamentosus</name>
    <name type="common">Streptomyces roseosporus</name>
    <dbReference type="NCBI Taxonomy" id="67294"/>
    <lineage>
        <taxon>Bacteria</taxon>
        <taxon>Bacillati</taxon>
        <taxon>Actinomycetota</taxon>
        <taxon>Actinomycetes</taxon>
        <taxon>Kitasatosporales</taxon>
        <taxon>Streptomycetaceae</taxon>
        <taxon>Streptomyces</taxon>
    </lineage>
</organism>
<reference evidence="1" key="1">
    <citation type="journal article" date="2014" name="Int. J. Syst. Evol. Microbiol.">
        <title>Complete genome sequence of Corynebacterium casei LMG S-19264T (=DSM 44701T), isolated from a smear-ripened cheese.</title>
        <authorList>
            <consortium name="US DOE Joint Genome Institute (JGI-PGF)"/>
            <person name="Walter F."/>
            <person name="Albersmeier A."/>
            <person name="Kalinowski J."/>
            <person name="Ruckert C."/>
        </authorList>
    </citation>
    <scope>NUCLEOTIDE SEQUENCE</scope>
    <source>
        <strain evidence="1">JCM 4122</strain>
    </source>
</reference>
<proteinExistence type="predicted"/>
<dbReference type="RefSeq" id="WP_190042820.1">
    <property type="nucleotide sequence ID" value="NZ_BNBE01000002.1"/>
</dbReference>
<evidence type="ECO:0000313" key="1">
    <source>
        <dbReference type="EMBL" id="GHG08870.1"/>
    </source>
</evidence>
<comment type="caution">
    <text evidence="1">The sequence shown here is derived from an EMBL/GenBank/DDBJ whole genome shotgun (WGS) entry which is preliminary data.</text>
</comment>